<feature type="compositionally biased region" description="Acidic residues" evidence="1">
    <location>
        <begin position="19"/>
        <end position="37"/>
    </location>
</feature>
<dbReference type="Proteomes" id="UP000594262">
    <property type="component" value="Unplaced"/>
</dbReference>
<dbReference type="PANTHER" id="PTHR33099">
    <property type="entry name" value="FE2OG DIOXYGENASE DOMAIN-CONTAINING PROTEIN"/>
    <property type="match status" value="1"/>
</dbReference>
<reference evidence="2" key="1">
    <citation type="submission" date="2021-01" db="UniProtKB">
        <authorList>
            <consortium name="EnsemblMetazoa"/>
        </authorList>
    </citation>
    <scope>IDENTIFICATION</scope>
</reference>
<accession>A0A7M5XFC8</accession>
<protein>
    <submittedName>
        <fullName evidence="2">Uncharacterized protein</fullName>
    </submittedName>
</protein>
<dbReference type="AlphaFoldDB" id="A0A7M5XFC8"/>
<evidence type="ECO:0000313" key="3">
    <source>
        <dbReference type="Proteomes" id="UP000594262"/>
    </source>
</evidence>
<name>A0A7M5XFC8_9CNID</name>
<proteinExistence type="predicted"/>
<keyword evidence="3" id="KW-1185">Reference proteome</keyword>
<dbReference type="Gene3D" id="2.60.120.620">
    <property type="entry name" value="q2cbj1_9rhob like domain"/>
    <property type="match status" value="1"/>
</dbReference>
<dbReference type="PANTHER" id="PTHR33099:SF7">
    <property type="entry name" value="MYND-TYPE DOMAIN-CONTAINING PROTEIN"/>
    <property type="match status" value="1"/>
</dbReference>
<feature type="region of interest" description="Disordered" evidence="1">
    <location>
        <begin position="1"/>
        <end position="37"/>
    </location>
</feature>
<dbReference type="OrthoDB" id="6350294at2759"/>
<sequence length="1165" mass="134854">MESTSESDNDSDYVANYNPEEDDSDDDNTGSETEEDDENCCPYLINFHDTMCSIVPQPITFATDGVLERPPLPGLYIKDVGDISLPLCESQAKEIIEMVKDNSDDPSVEERNSWEIKSNQLALESEKFEMTWKKKIIQKVIAELGCKASEEVTVSTPRAVLYGKGASIDLTSDDEDKESVTLIVQLPSVFTGNNLTIHHDEDSKIIKFDEKYSKFEIIYGAFYSNCEYELSTLKSGYRLVLVYKLTWNDCKIPQSRIDESKEATQKVKSALSQLYQNREKYFGWMFEEKWDPDTIESGSKSLKGIDCATATYLEWANKELPEDEQFSFYLVTYEKRVTKKGYNKFGHYSLEHHREVCEEIDLKEGVDMQTMIKYLDFSGLPIDIKNDLLQWQKGKGWSGVWTKPRRKTTIDWGQAVSKRIEDHWTCYTRTVLLAVPTNRRFEYFCLSKNPTQCVQFLKYNVDSQSENYKKLLKELLEKFTADDFNCGKNTHYELAYLFVNTWDPEMSFIYIDKIMAGTMKRFKTLVYGVPPGCEEPVAKIIQSVPWEKFKETYKHILENIVVKWYPNVMKIYELTGIVGIMDMLIEQSLKMFSKDRYAIQLISGSDPANPYFWEEVFEFVCNNDELYETWFEKFANHKDITSSLSLMSRFFNEMHHSDRPQSSKSRILNLFIDCIKQSDDLVTRDDHTPQHFEYDEDDDKASVGKPRHGISLLIASTIYPLLEKSDPYKEELTYLCDYLISSNYSVIISRILIGLIEEGQPASQTGGFKMIYGMYMSRLIETNLKASQIEEIVNIAEILLRSAEYNGTNKSNYEAICKSFKEPHLLYKLAVNLFQCSRVLADKKSDFNDVINYALKLFLESLETKSMSCIHPLSEFLVFLVENVTEFENVLTKMLSNAKIIPEIKDCSYDIVYSLAKKPQRTGNFKKLVSIVISAIADWLDRGGFPNQSSWCSFTYDKIRELMKMLASDKFFTDIQVVFLQQFQVIGQEKLKKSVTSRKAILDKLLIDFQNEEFQTNLLKARLKNLESLREEGCPKFSWKQPNADIEEHNYRIREFLGSDEVTFIYRNLHNITEAKEWIKRHAGVHENCSFSAIAREVDGKVEVVLQKGQEIYEKTKKEYFDLISELEELEAKVQASSCENTSNLDAGCKKPKKARLAFKSQKEE</sequence>
<feature type="compositionally biased region" description="Acidic residues" evidence="1">
    <location>
        <begin position="1"/>
        <end position="11"/>
    </location>
</feature>
<dbReference type="EnsemblMetazoa" id="CLYHEMT022620.2">
    <property type="protein sequence ID" value="CLYHEMP022620.2"/>
    <property type="gene ID" value="CLYHEMG022620"/>
</dbReference>
<dbReference type="GeneID" id="136801215"/>
<dbReference type="RefSeq" id="XP_066913950.1">
    <property type="nucleotide sequence ID" value="XM_067057849.1"/>
</dbReference>
<organism evidence="2 3">
    <name type="scientific">Clytia hemisphaerica</name>
    <dbReference type="NCBI Taxonomy" id="252671"/>
    <lineage>
        <taxon>Eukaryota</taxon>
        <taxon>Metazoa</taxon>
        <taxon>Cnidaria</taxon>
        <taxon>Hydrozoa</taxon>
        <taxon>Hydroidolina</taxon>
        <taxon>Leptothecata</taxon>
        <taxon>Obeliida</taxon>
        <taxon>Clytiidae</taxon>
        <taxon>Clytia</taxon>
    </lineage>
</organism>
<evidence type="ECO:0000313" key="2">
    <source>
        <dbReference type="EnsemblMetazoa" id="CLYHEMP022620.2"/>
    </source>
</evidence>
<evidence type="ECO:0000256" key="1">
    <source>
        <dbReference type="SAM" id="MobiDB-lite"/>
    </source>
</evidence>